<dbReference type="RefSeq" id="WP_347613741.1">
    <property type="nucleotide sequence ID" value="NZ_JBDPZC010000039.1"/>
</dbReference>
<dbReference type="Gene3D" id="3.30.559.10">
    <property type="entry name" value="Chloramphenicol acetyltransferase-like domain"/>
    <property type="match status" value="1"/>
</dbReference>
<evidence type="ECO:0000313" key="4">
    <source>
        <dbReference type="EMBL" id="MEO3715960.1"/>
    </source>
</evidence>
<keyword evidence="5" id="KW-1185">Reference proteome</keyword>
<feature type="domain" description="AMP-dependent synthetase/ligase" evidence="2">
    <location>
        <begin position="574"/>
        <end position="767"/>
    </location>
</feature>
<feature type="region of interest" description="Disordered" evidence="1">
    <location>
        <begin position="458"/>
        <end position="482"/>
    </location>
</feature>
<dbReference type="SUPFAM" id="SSF52777">
    <property type="entry name" value="CoA-dependent acyltransferases"/>
    <property type="match status" value="2"/>
</dbReference>
<gene>
    <name evidence="4" type="ORF">ABDJ40_24590</name>
</gene>
<name>A0ABV0GLL9_9BURK</name>
<dbReference type="InterPro" id="IPR000873">
    <property type="entry name" value="AMP-dep_synth/lig_dom"/>
</dbReference>
<dbReference type="InterPro" id="IPR023213">
    <property type="entry name" value="CAT-like_dom_sf"/>
</dbReference>
<dbReference type="EMBL" id="JBDPZC010000039">
    <property type="protein sequence ID" value="MEO3715960.1"/>
    <property type="molecule type" value="Genomic_DNA"/>
</dbReference>
<evidence type="ECO:0000313" key="5">
    <source>
        <dbReference type="Proteomes" id="UP001462640"/>
    </source>
</evidence>
<dbReference type="Gene3D" id="3.30.559.30">
    <property type="entry name" value="Nonribosomal peptide synthetase, condensation domain"/>
    <property type="match status" value="1"/>
</dbReference>
<dbReference type="Proteomes" id="UP001462640">
    <property type="component" value="Unassembled WGS sequence"/>
</dbReference>
<dbReference type="Pfam" id="PF00668">
    <property type="entry name" value="Condensation"/>
    <property type="match status" value="1"/>
</dbReference>
<organism evidence="4 5">
    <name type="scientific">Roseateles flavus</name>
    <dbReference type="NCBI Taxonomy" id="3149041"/>
    <lineage>
        <taxon>Bacteria</taxon>
        <taxon>Pseudomonadati</taxon>
        <taxon>Pseudomonadota</taxon>
        <taxon>Betaproteobacteria</taxon>
        <taxon>Burkholderiales</taxon>
        <taxon>Sphaerotilaceae</taxon>
        <taxon>Roseateles</taxon>
    </lineage>
</organism>
<dbReference type="PANTHER" id="PTHR45527">
    <property type="entry name" value="NONRIBOSOMAL PEPTIDE SYNTHETASE"/>
    <property type="match status" value="1"/>
</dbReference>
<accession>A0ABV0GLL9</accession>
<dbReference type="InterPro" id="IPR020845">
    <property type="entry name" value="AMP-binding_CS"/>
</dbReference>
<dbReference type="InterPro" id="IPR001242">
    <property type="entry name" value="Condensation_dom"/>
</dbReference>
<evidence type="ECO:0000259" key="2">
    <source>
        <dbReference type="Pfam" id="PF00501"/>
    </source>
</evidence>
<dbReference type="PANTHER" id="PTHR45527:SF1">
    <property type="entry name" value="FATTY ACID SYNTHASE"/>
    <property type="match status" value="1"/>
</dbReference>
<feature type="compositionally biased region" description="Acidic residues" evidence="1">
    <location>
        <begin position="464"/>
        <end position="475"/>
    </location>
</feature>
<protein>
    <submittedName>
        <fullName evidence="4">Condensation domain-containing protein</fullName>
    </submittedName>
</protein>
<dbReference type="CDD" id="cd19544">
    <property type="entry name" value="E-C_NRPS"/>
    <property type="match status" value="1"/>
</dbReference>
<proteinExistence type="predicted"/>
<dbReference type="Gene3D" id="3.40.50.980">
    <property type="match status" value="2"/>
</dbReference>
<feature type="non-terminal residue" evidence="4">
    <location>
        <position position="769"/>
    </location>
</feature>
<comment type="caution">
    <text evidence="4">The sequence shown here is derived from an EMBL/GenBank/DDBJ whole genome shotgun (WGS) entry which is preliminary data.</text>
</comment>
<reference evidence="4 5" key="1">
    <citation type="submission" date="2024-05" db="EMBL/GenBank/DDBJ databases">
        <title>Roseateles sp. 2.12 16S ribosomal RNA gene Genome sequencing and assembly.</title>
        <authorList>
            <person name="Woo H."/>
        </authorList>
    </citation>
    <scope>NUCLEOTIDE SEQUENCE [LARGE SCALE GENOMIC DNA]</scope>
    <source>
        <strain evidence="4 5">2.12</strain>
    </source>
</reference>
<dbReference type="SUPFAM" id="SSF56801">
    <property type="entry name" value="Acetyl-CoA synthetase-like"/>
    <property type="match status" value="1"/>
</dbReference>
<feature type="domain" description="Condensation" evidence="3">
    <location>
        <begin position="109"/>
        <end position="550"/>
    </location>
</feature>
<evidence type="ECO:0000256" key="1">
    <source>
        <dbReference type="SAM" id="MobiDB-lite"/>
    </source>
</evidence>
<sequence length="769" mass="83869">MTVIDLLSLLEKKNLALSLNGDKLVVKGNDQALADQAFLALLRENKQSLIDLLKSGNYTAGSVNGPAVPPNRIPEHAQAITPDMLTLVSLEQDAIDHVLAGVEGGAANVQDIYPLAPLQEGILFHHLMEKEGDPYLLPQLLGFASRERLERFVGALQQVIDRHDILRTGVVWDEVPEPVQVVWRRARLNLQWEQFDPAQGPVSEQLQARFDPRRHRMDLGRPPLLHCHAAQDEAAGRWVLLVLVHHLAIDHTTLELLVEEAVAIEQGLAAQLPRPAPFRNFVAQARLGVSREEHEAFFRQMLGDIEEPTAPFGLLDVQGDGSDIGEARLMLPMDLSSALRRCARQLGVSAASVFHLAWALMLACTSGRSKVVFGTVLFGRMQGGEHADRVLGMFINTLPVRVNVDEQGVADSLRALHGLLARLLRHEHAPLALAQRCSAVPAQAPLFSALLNYRHSAGGASGEDGQDEDEAEDTIEGLGGHERTNYPLTLSVDDLGDGFQITAQVARPIEAERVCGFLHRALEQVVGLLEQAPATPLNRIGVLPLAEREQVLHGWNAQSALSYEREAVLHELIEAQVRRTPQAVALRAGEVELSYAELNARANRLARRLRSLGVGPDARVAVCSGRNERLVVALLAVHKAGGAYVPLDPAYPSDRLAYMLQDAGPQAVLVDEQGLEVLRASAGEALQGLQLQALEQELAEESAEDLARDGLQSSHLAYVIYTSGSTGRPKGVAIEHRNAVNFVSWALQAFQAEDFSRSLLATSMNFDLA</sequence>
<evidence type="ECO:0000259" key="3">
    <source>
        <dbReference type="Pfam" id="PF00668"/>
    </source>
</evidence>
<dbReference type="Pfam" id="PF00501">
    <property type="entry name" value="AMP-binding"/>
    <property type="match status" value="1"/>
</dbReference>
<dbReference type="PROSITE" id="PS00455">
    <property type="entry name" value="AMP_BINDING"/>
    <property type="match status" value="1"/>
</dbReference>